<dbReference type="InterPro" id="IPR000073">
    <property type="entry name" value="AB_hydrolase_1"/>
</dbReference>
<dbReference type="Pfam" id="PF00561">
    <property type="entry name" value="Abhydrolase_1"/>
    <property type="match status" value="1"/>
</dbReference>
<dbReference type="InterPro" id="IPR029058">
    <property type="entry name" value="AB_hydrolase_fold"/>
</dbReference>
<dbReference type="Proteomes" id="UP000307378">
    <property type="component" value="Unassembled WGS sequence"/>
</dbReference>
<evidence type="ECO:0000259" key="1">
    <source>
        <dbReference type="Pfam" id="PF00561"/>
    </source>
</evidence>
<evidence type="ECO:0000313" key="3">
    <source>
        <dbReference type="Proteomes" id="UP000307378"/>
    </source>
</evidence>
<dbReference type="GO" id="GO:0016787">
    <property type="term" value="F:hydrolase activity"/>
    <property type="evidence" value="ECO:0007669"/>
    <property type="project" value="UniProtKB-KW"/>
</dbReference>
<name>A0A4S8Q4P4_9HYPH</name>
<sequence length="286" mass="31211">MSESIDHFITVPDGLRLHVRIHGEGNGGIPVVGLPGLTRNVLDFEDLARILAAAPYDRRVIAISSRGRGLSDRDPQPERYTIPVEAGDVISVLDRLSIETADFIGTSRGGLILHVLAMTHLGRIERLVLNDIGPVLEAEGLKQIQGYLGSRRAPSTFSEAAEILQATHGAEFPALGAEDWAGMARALYREIEGKLVADFDPAIAEQFRAADLAQGLPDLWPQFTLLVDKPMMVVRGAFSRLLSRETVEDMQRRHPRLVAVEARGQGHAPMLHVDGLAEKIGAFLAR</sequence>
<reference evidence="2 3" key="1">
    <citation type="submission" date="2019-04" db="EMBL/GenBank/DDBJ databases">
        <title>genome sequence of strain W3.</title>
        <authorList>
            <person name="Gao J."/>
            <person name="Sun J."/>
        </authorList>
    </citation>
    <scope>NUCLEOTIDE SEQUENCE [LARGE SCALE GENOMIC DNA]</scope>
    <source>
        <strain evidence="2 3">W3</strain>
    </source>
</reference>
<organism evidence="2 3">
    <name type="scientific">Rhizobium rosettiformans W3</name>
    <dbReference type="NCBI Taxonomy" id="538378"/>
    <lineage>
        <taxon>Bacteria</taxon>
        <taxon>Pseudomonadati</taxon>
        <taxon>Pseudomonadota</taxon>
        <taxon>Alphaproteobacteria</taxon>
        <taxon>Hyphomicrobiales</taxon>
        <taxon>Rhizobiaceae</taxon>
        <taxon>Rhizobium/Agrobacterium group</taxon>
        <taxon>Rhizobium</taxon>
    </lineage>
</organism>
<dbReference type="GO" id="GO:0016020">
    <property type="term" value="C:membrane"/>
    <property type="evidence" value="ECO:0007669"/>
    <property type="project" value="TreeGrafter"/>
</dbReference>
<gene>
    <name evidence="2" type="ORF">FAA86_05200</name>
</gene>
<proteinExistence type="predicted"/>
<evidence type="ECO:0000313" key="2">
    <source>
        <dbReference type="EMBL" id="THV38191.1"/>
    </source>
</evidence>
<feature type="domain" description="AB hydrolase-1" evidence="1">
    <location>
        <begin position="30"/>
        <end position="256"/>
    </location>
</feature>
<comment type="caution">
    <text evidence="2">The sequence shown here is derived from an EMBL/GenBank/DDBJ whole genome shotgun (WGS) entry which is preliminary data.</text>
</comment>
<dbReference type="EMBL" id="STGU01000002">
    <property type="protein sequence ID" value="THV38191.1"/>
    <property type="molecule type" value="Genomic_DNA"/>
</dbReference>
<dbReference type="InterPro" id="IPR050266">
    <property type="entry name" value="AB_hydrolase_sf"/>
</dbReference>
<dbReference type="PANTHER" id="PTHR43798">
    <property type="entry name" value="MONOACYLGLYCEROL LIPASE"/>
    <property type="match status" value="1"/>
</dbReference>
<dbReference type="AlphaFoldDB" id="A0A4S8Q4P4"/>
<protein>
    <submittedName>
        <fullName evidence="2">Alpha/beta hydrolase</fullName>
    </submittedName>
</protein>
<keyword evidence="2" id="KW-0378">Hydrolase</keyword>
<dbReference type="RefSeq" id="WP_136538687.1">
    <property type="nucleotide sequence ID" value="NZ_STGU01000002.1"/>
</dbReference>
<accession>A0A4S8Q4P4</accession>
<dbReference type="PANTHER" id="PTHR43798:SF33">
    <property type="entry name" value="HYDROLASE, PUTATIVE (AFU_ORTHOLOGUE AFUA_2G14860)-RELATED"/>
    <property type="match status" value="1"/>
</dbReference>
<dbReference type="SUPFAM" id="SSF53474">
    <property type="entry name" value="alpha/beta-Hydrolases"/>
    <property type="match status" value="1"/>
</dbReference>
<dbReference type="Gene3D" id="3.40.50.1820">
    <property type="entry name" value="alpha/beta hydrolase"/>
    <property type="match status" value="1"/>
</dbReference>